<name>A0A6J8A2J6_MYTCO</name>
<accession>A0A6J8A2J6</accession>
<dbReference type="PANTHER" id="PTHR11266">
    <property type="entry name" value="PEROXISOMAL MEMBRANE PROTEIN 2, PXMP2 MPV17"/>
    <property type="match status" value="1"/>
</dbReference>
<dbReference type="GO" id="GO:1901858">
    <property type="term" value="P:regulation of mitochondrial DNA metabolic process"/>
    <property type="evidence" value="ECO:0007669"/>
    <property type="project" value="TreeGrafter"/>
</dbReference>
<dbReference type="Proteomes" id="UP000507470">
    <property type="component" value="Unassembled WGS sequence"/>
</dbReference>
<evidence type="ECO:0000256" key="4">
    <source>
        <dbReference type="ARBA" id="ARBA00022989"/>
    </source>
</evidence>
<evidence type="ECO:0000313" key="9">
    <source>
        <dbReference type="EMBL" id="CAC5359895.1"/>
    </source>
</evidence>
<protein>
    <recommendedName>
        <fullName evidence="6">Mitochondrial inner membrane protein Mpv17</fullName>
    </recommendedName>
</protein>
<dbReference type="EMBL" id="CACVKT020000522">
    <property type="protein sequence ID" value="CAC5359895.1"/>
    <property type="molecule type" value="Genomic_DNA"/>
</dbReference>
<evidence type="ECO:0000256" key="8">
    <source>
        <dbReference type="SAM" id="MobiDB-lite"/>
    </source>
</evidence>
<feature type="compositionally biased region" description="Low complexity" evidence="8">
    <location>
        <begin position="200"/>
        <end position="215"/>
    </location>
</feature>
<keyword evidence="10" id="KW-1185">Reference proteome</keyword>
<keyword evidence="3 7" id="KW-0812">Transmembrane</keyword>
<gene>
    <name evidence="9" type="ORF">MCOR_2588</name>
</gene>
<dbReference type="GO" id="GO:0015267">
    <property type="term" value="F:channel activity"/>
    <property type="evidence" value="ECO:0007669"/>
    <property type="project" value="TreeGrafter"/>
</dbReference>
<reference evidence="9 10" key="1">
    <citation type="submission" date="2020-06" db="EMBL/GenBank/DDBJ databases">
        <authorList>
            <person name="Li R."/>
            <person name="Bekaert M."/>
        </authorList>
    </citation>
    <scope>NUCLEOTIDE SEQUENCE [LARGE SCALE GENOMIC DNA]</scope>
    <source>
        <strain evidence="10">wild</strain>
    </source>
</reference>
<evidence type="ECO:0000256" key="1">
    <source>
        <dbReference type="ARBA" id="ARBA00004141"/>
    </source>
</evidence>
<feature type="region of interest" description="Disordered" evidence="8">
    <location>
        <begin position="193"/>
        <end position="215"/>
    </location>
</feature>
<evidence type="ECO:0000313" key="10">
    <source>
        <dbReference type="Proteomes" id="UP000507470"/>
    </source>
</evidence>
<proteinExistence type="inferred from homology"/>
<evidence type="ECO:0000256" key="5">
    <source>
        <dbReference type="ARBA" id="ARBA00023136"/>
    </source>
</evidence>
<evidence type="ECO:0000256" key="3">
    <source>
        <dbReference type="ARBA" id="ARBA00022692"/>
    </source>
</evidence>
<dbReference type="AlphaFoldDB" id="A0A6J8A2J6"/>
<comment type="subcellular location">
    <subcellularLocation>
        <location evidence="1">Membrane</location>
        <topology evidence="1">Multi-pass membrane protein</topology>
    </subcellularLocation>
</comment>
<comment type="similarity">
    <text evidence="2 7">Belongs to the peroxisomal membrane protein PXMP2/4 family.</text>
</comment>
<evidence type="ECO:0000256" key="2">
    <source>
        <dbReference type="ARBA" id="ARBA00006824"/>
    </source>
</evidence>
<feature type="transmembrane region" description="Helical" evidence="7">
    <location>
        <begin position="153"/>
        <end position="171"/>
    </location>
</feature>
<sequence length="215" mass="24648">MAQLMKMYMRAVEKHPLRTSACTTGTLMATGDCICQLLIERTHNYDFHRTGRFLGFGLFIGGPIFRVWYKTIDKVFRGTKYAPVKMVIADQGCFAPVFLPFFLGTMGFLRGETVDEFKNQVKKDFIPVMKANYKVWPAVQICNFMFVPLQHRVLAVNLVSIFWNTYLAWFAETKNKDDLNLIEQELILHEAVHESHETQTSKSTSSTTVNESVVS</sequence>
<dbReference type="Pfam" id="PF04117">
    <property type="entry name" value="Mpv17_PMP22"/>
    <property type="match status" value="1"/>
</dbReference>
<feature type="transmembrane region" description="Helical" evidence="7">
    <location>
        <begin position="81"/>
        <end position="103"/>
    </location>
</feature>
<feature type="transmembrane region" description="Helical" evidence="7">
    <location>
        <begin position="51"/>
        <end position="69"/>
    </location>
</feature>
<dbReference type="PANTHER" id="PTHR11266:SF17">
    <property type="entry name" value="PROTEIN MPV17"/>
    <property type="match status" value="1"/>
</dbReference>
<evidence type="ECO:0000256" key="7">
    <source>
        <dbReference type="RuleBase" id="RU363053"/>
    </source>
</evidence>
<keyword evidence="4 7" id="KW-1133">Transmembrane helix</keyword>
<keyword evidence="5 7" id="KW-0472">Membrane</keyword>
<dbReference type="InterPro" id="IPR007248">
    <property type="entry name" value="Mpv17_PMP22"/>
</dbReference>
<dbReference type="OrthoDB" id="430207at2759"/>
<organism evidence="9 10">
    <name type="scientific">Mytilus coruscus</name>
    <name type="common">Sea mussel</name>
    <dbReference type="NCBI Taxonomy" id="42192"/>
    <lineage>
        <taxon>Eukaryota</taxon>
        <taxon>Metazoa</taxon>
        <taxon>Spiralia</taxon>
        <taxon>Lophotrochozoa</taxon>
        <taxon>Mollusca</taxon>
        <taxon>Bivalvia</taxon>
        <taxon>Autobranchia</taxon>
        <taxon>Pteriomorphia</taxon>
        <taxon>Mytilida</taxon>
        <taxon>Mytiloidea</taxon>
        <taxon>Mytilidae</taxon>
        <taxon>Mytilinae</taxon>
        <taxon>Mytilus</taxon>
    </lineage>
</organism>
<dbReference type="GO" id="GO:0016020">
    <property type="term" value="C:membrane"/>
    <property type="evidence" value="ECO:0007669"/>
    <property type="project" value="UniProtKB-SubCell"/>
</dbReference>
<evidence type="ECO:0000256" key="6">
    <source>
        <dbReference type="ARBA" id="ARBA00049743"/>
    </source>
</evidence>
<dbReference type="GO" id="GO:0005739">
    <property type="term" value="C:mitochondrion"/>
    <property type="evidence" value="ECO:0007669"/>
    <property type="project" value="TreeGrafter"/>
</dbReference>